<dbReference type="RefSeq" id="WP_248734539.1">
    <property type="nucleotide sequence ID" value="NZ_CALBWS010000006.1"/>
</dbReference>
<sequence>MNKVGRYAASGEADDIELMNMVFELAEKDKMVMWSEGYIELVIDKLPVYARDILENRMEKWEDTKVYYQKLLQEIINDLEFKNIVKGERKEFALFVMERYPEVRSLLFLFYDGNLKDDDIRKFVYRRRFGARKKYLH</sequence>
<comment type="caution">
    <text evidence="1">The sequence shown here is derived from an EMBL/GenBank/DDBJ whole genome shotgun (WGS) entry which is preliminary data.</text>
</comment>
<gene>
    <name evidence="1" type="ORF">BACCIP111895_01367</name>
</gene>
<protein>
    <submittedName>
        <fullName evidence="1">Uncharacterized protein</fullName>
    </submittedName>
</protein>
<dbReference type="EMBL" id="CALBWS010000006">
    <property type="protein sequence ID" value="CAH2714206.1"/>
    <property type="molecule type" value="Genomic_DNA"/>
</dbReference>
<evidence type="ECO:0000313" key="2">
    <source>
        <dbReference type="Proteomes" id="UP000838308"/>
    </source>
</evidence>
<evidence type="ECO:0000313" key="1">
    <source>
        <dbReference type="EMBL" id="CAH2714206.1"/>
    </source>
</evidence>
<keyword evidence="2" id="KW-1185">Reference proteome</keyword>
<reference evidence="1" key="1">
    <citation type="submission" date="2022-04" db="EMBL/GenBank/DDBJ databases">
        <authorList>
            <person name="Criscuolo A."/>
        </authorList>
    </citation>
    <scope>NUCLEOTIDE SEQUENCE</scope>
    <source>
        <strain evidence="1">CIP111895</strain>
    </source>
</reference>
<organism evidence="1 2">
    <name type="scientific">Neobacillus rhizosphaerae</name>
    <dbReference type="NCBI Taxonomy" id="2880965"/>
    <lineage>
        <taxon>Bacteria</taxon>
        <taxon>Bacillati</taxon>
        <taxon>Bacillota</taxon>
        <taxon>Bacilli</taxon>
        <taxon>Bacillales</taxon>
        <taxon>Bacillaceae</taxon>
        <taxon>Neobacillus</taxon>
    </lineage>
</organism>
<name>A0ABM9ENL9_9BACI</name>
<accession>A0ABM9ENL9</accession>
<proteinExistence type="predicted"/>
<dbReference type="Proteomes" id="UP000838308">
    <property type="component" value="Unassembled WGS sequence"/>
</dbReference>